<feature type="domain" description="HTH araC/xylS-type" evidence="4">
    <location>
        <begin position="181"/>
        <end position="279"/>
    </location>
</feature>
<organism evidence="5 6">
    <name type="scientific">Lederbergia wuyishanensis</name>
    <dbReference type="NCBI Taxonomy" id="1347903"/>
    <lineage>
        <taxon>Bacteria</taxon>
        <taxon>Bacillati</taxon>
        <taxon>Bacillota</taxon>
        <taxon>Bacilli</taxon>
        <taxon>Bacillales</taxon>
        <taxon>Bacillaceae</taxon>
        <taxon>Lederbergia</taxon>
    </lineage>
</organism>
<dbReference type="EMBL" id="JAUSUO010000011">
    <property type="protein sequence ID" value="MDQ0344881.1"/>
    <property type="molecule type" value="Genomic_DNA"/>
</dbReference>
<dbReference type="InterPro" id="IPR009057">
    <property type="entry name" value="Homeodomain-like_sf"/>
</dbReference>
<dbReference type="SUPFAM" id="SSF46689">
    <property type="entry name" value="Homeodomain-like"/>
    <property type="match status" value="2"/>
</dbReference>
<dbReference type="InterPro" id="IPR018062">
    <property type="entry name" value="HTH_AraC-typ_CS"/>
</dbReference>
<dbReference type="PROSITE" id="PS01124">
    <property type="entry name" value="HTH_ARAC_FAMILY_2"/>
    <property type="match status" value="1"/>
</dbReference>
<dbReference type="InterPro" id="IPR037923">
    <property type="entry name" value="HTH-like"/>
</dbReference>
<dbReference type="InterPro" id="IPR018060">
    <property type="entry name" value="HTH_AraC"/>
</dbReference>
<comment type="caution">
    <text evidence="5">The sequence shown here is derived from an EMBL/GenBank/DDBJ whole genome shotgun (WGS) entry which is preliminary data.</text>
</comment>
<sequence>MKPLTKSIESDFIHIVFQDTKQPDHELPDHVHDWHEIVYVYSGKGTFFINQHFYEMSNGDIFVLPANTIHRAVPDSKNPITSTALFFHPSIIAQSTFFRSLSIGGIIDKSKKDQEYRYSLTTNKNDKIENFLMEIEKEYRYQRVDSWEAIVLLLHLLLLELNRHCLKQNERIGNLEPEWLKNSLIYIDKHLGEKLDLKTIAKTVSVSPAHLSREFKDFIGMNITDYITTKRIIWAKEMLLSTNEPIHSIAHQCGYQSMPHFYRTFKSITGKTPKEYRFNIQY</sequence>
<dbReference type="Gene3D" id="1.10.10.60">
    <property type="entry name" value="Homeodomain-like"/>
    <property type="match status" value="2"/>
</dbReference>
<keyword evidence="2" id="KW-0238">DNA-binding</keyword>
<dbReference type="Proteomes" id="UP001232343">
    <property type="component" value="Unassembled WGS sequence"/>
</dbReference>
<dbReference type="RefSeq" id="WP_244681147.1">
    <property type="nucleotide sequence ID" value="NZ_JALIRM010000004.1"/>
</dbReference>
<dbReference type="Pfam" id="PF12833">
    <property type="entry name" value="HTH_18"/>
    <property type="match status" value="1"/>
</dbReference>
<dbReference type="PANTHER" id="PTHR43280">
    <property type="entry name" value="ARAC-FAMILY TRANSCRIPTIONAL REGULATOR"/>
    <property type="match status" value="1"/>
</dbReference>
<dbReference type="InterPro" id="IPR003313">
    <property type="entry name" value="AraC-bd"/>
</dbReference>
<dbReference type="PANTHER" id="PTHR43280:SF28">
    <property type="entry name" value="HTH-TYPE TRANSCRIPTIONAL ACTIVATOR RHAS"/>
    <property type="match status" value="1"/>
</dbReference>
<dbReference type="PRINTS" id="PR00032">
    <property type="entry name" value="HTHARAC"/>
</dbReference>
<evidence type="ECO:0000313" key="6">
    <source>
        <dbReference type="Proteomes" id="UP001232343"/>
    </source>
</evidence>
<dbReference type="SMART" id="SM00342">
    <property type="entry name" value="HTH_ARAC"/>
    <property type="match status" value="1"/>
</dbReference>
<name>A0ABU0D8Y6_9BACI</name>
<dbReference type="Gene3D" id="2.60.120.10">
    <property type="entry name" value="Jelly Rolls"/>
    <property type="match status" value="1"/>
</dbReference>
<dbReference type="PROSITE" id="PS00041">
    <property type="entry name" value="HTH_ARAC_FAMILY_1"/>
    <property type="match status" value="1"/>
</dbReference>
<dbReference type="Pfam" id="PF02311">
    <property type="entry name" value="AraC_binding"/>
    <property type="match status" value="1"/>
</dbReference>
<dbReference type="InterPro" id="IPR020449">
    <property type="entry name" value="Tscrpt_reg_AraC-type_HTH"/>
</dbReference>
<keyword evidence="1" id="KW-0805">Transcription regulation</keyword>
<protein>
    <submittedName>
        <fullName evidence="5">AraC-like DNA-binding protein</fullName>
    </submittedName>
</protein>
<evidence type="ECO:0000313" key="5">
    <source>
        <dbReference type="EMBL" id="MDQ0344881.1"/>
    </source>
</evidence>
<dbReference type="SUPFAM" id="SSF51215">
    <property type="entry name" value="Regulatory protein AraC"/>
    <property type="match status" value="1"/>
</dbReference>
<accession>A0ABU0D8Y6</accession>
<evidence type="ECO:0000256" key="3">
    <source>
        <dbReference type="ARBA" id="ARBA00023163"/>
    </source>
</evidence>
<keyword evidence="6" id="KW-1185">Reference proteome</keyword>
<proteinExistence type="predicted"/>
<evidence type="ECO:0000259" key="4">
    <source>
        <dbReference type="PROSITE" id="PS01124"/>
    </source>
</evidence>
<gene>
    <name evidence="5" type="ORF">J2S14_003725</name>
</gene>
<evidence type="ECO:0000256" key="1">
    <source>
        <dbReference type="ARBA" id="ARBA00023015"/>
    </source>
</evidence>
<evidence type="ECO:0000256" key="2">
    <source>
        <dbReference type="ARBA" id="ARBA00023125"/>
    </source>
</evidence>
<dbReference type="InterPro" id="IPR014710">
    <property type="entry name" value="RmlC-like_jellyroll"/>
</dbReference>
<keyword evidence="3" id="KW-0804">Transcription</keyword>
<reference evidence="5 6" key="1">
    <citation type="submission" date="2023-07" db="EMBL/GenBank/DDBJ databases">
        <title>Genomic Encyclopedia of Type Strains, Phase IV (KMG-IV): sequencing the most valuable type-strain genomes for metagenomic binning, comparative biology and taxonomic classification.</title>
        <authorList>
            <person name="Goeker M."/>
        </authorList>
    </citation>
    <scope>NUCLEOTIDE SEQUENCE [LARGE SCALE GENOMIC DNA]</scope>
    <source>
        <strain evidence="5 6">DSM 27848</strain>
    </source>
</reference>